<evidence type="ECO:0000259" key="2">
    <source>
        <dbReference type="Pfam" id="PF23055"/>
    </source>
</evidence>
<organism evidence="3 4">
    <name type="scientific">Paramuricea clavata</name>
    <name type="common">Red gorgonian</name>
    <name type="synonym">Violescent sea-whip</name>
    <dbReference type="NCBI Taxonomy" id="317549"/>
    <lineage>
        <taxon>Eukaryota</taxon>
        <taxon>Metazoa</taxon>
        <taxon>Cnidaria</taxon>
        <taxon>Anthozoa</taxon>
        <taxon>Octocorallia</taxon>
        <taxon>Malacalcyonacea</taxon>
        <taxon>Plexauridae</taxon>
        <taxon>Paramuricea</taxon>
    </lineage>
</organism>
<dbReference type="EMBL" id="CACRXK020039675">
    <property type="protein sequence ID" value="CAB4045477.1"/>
    <property type="molecule type" value="Genomic_DNA"/>
</dbReference>
<evidence type="ECO:0000256" key="1">
    <source>
        <dbReference type="SAM" id="MobiDB-lite"/>
    </source>
</evidence>
<dbReference type="Proteomes" id="UP001152795">
    <property type="component" value="Unassembled WGS sequence"/>
</dbReference>
<feature type="compositionally biased region" description="Basic residues" evidence="1">
    <location>
        <begin position="299"/>
        <end position="316"/>
    </location>
</feature>
<sequence length="492" mass="54255">MAPTKKCIENEKLAWDKFDNLKVRLDALTSFAEKKLETISAPAASSTFNSILSLSQECSSAYETWLELASSITLPEEKISEVKIGFNNACVTADCILIELGTIAGIKGPLQADGDEVKTSSSRLPKVELRQFDKGNTRLWFDHLEVVFRTKNIEAENQRFAALLKFLDESTSSLLSSITRSEAKNQYSQAKRLLIKEFSLSKYDRVKAYVHEVSPMADERLTHFAARVDVLFEDITINDVRKFCLLRHAPAPVRLQLAGSRFEDLELQELLQEADTLTQRATQDAQLVAAFQPSAGKKKEGKKKGKRPRGPFKRVKGSSIDFPPSDSICCSVFNAGNFLIDSGSPLTIVPVPANDVGKPRSETGLLSASGEKIFSYGRKPIEIPINKSIYHYEASICNVVRPILGRDFFQGPGKDLLLDISQKKLVDRNSGSPVAKTPVHILQPDVVAAVEGSSSMDPTTPAFQSEGQLVPFRKLAEVAVKEFIEKIGSDDG</sequence>
<protein>
    <recommendedName>
        <fullName evidence="2">DUF7041 domain-containing protein</fullName>
    </recommendedName>
</protein>
<feature type="domain" description="DUF7041" evidence="2">
    <location>
        <begin position="131"/>
        <end position="208"/>
    </location>
</feature>
<name>A0A6S7KKB8_PARCT</name>
<dbReference type="InterPro" id="IPR055469">
    <property type="entry name" value="DUF7041"/>
</dbReference>
<evidence type="ECO:0000313" key="4">
    <source>
        <dbReference type="Proteomes" id="UP001152795"/>
    </source>
</evidence>
<accession>A0A6S7KKB8</accession>
<reference evidence="3" key="1">
    <citation type="submission" date="2020-04" db="EMBL/GenBank/DDBJ databases">
        <authorList>
            <person name="Alioto T."/>
            <person name="Alioto T."/>
            <person name="Gomez Garrido J."/>
        </authorList>
    </citation>
    <scope>NUCLEOTIDE SEQUENCE</scope>
    <source>
        <strain evidence="3">A484AB</strain>
    </source>
</reference>
<gene>
    <name evidence="3" type="ORF">PACLA_8A021159</name>
</gene>
<comment type="caution">
    <text evidence="3">The sequence shown here is derived from an EMBL/GenBank/DDBJ whole genome shotgun (WGS) entry which is preliminary data.</text>
</comment>
<feature type="non-terminal residue" evidence="3">
    <location>
        <position position="492"/>
    </location>
</feature>
<keyword evidence="4" id="KW-1185">Reference proteome</keyword>
<proteinExistence type="predicted"/>
<feature type="region of interest" description="Disordered" evidence="1">
    <location>
        <begin position="292"/>
        <end position="316"/>
    </location>
</feature>
<dbReference type="Pfam" id="PF23055">
    <property type="entry name" value="DUF7041"/>
    <property type="match status" value="1"/>
</dbReference>
<dbReference type="AlphaFoldDB" id="A0A6S7KKB8"/>
<evidence type="ECO:0000313" key="3">
    <source>
        <dbReference type="EMBL" id="CAB4045477.1"/>
    </source>
</evidence>